<evidence type="ECO:0000313" key="2">
    <source>
        <dbReference type="Proteomes" id="UP000314294"/>
    </source>
</evidence>
<protein>
    <submittedName>
        <fullName evidence="1">Uncharacterized protein</fullName>
    </submittedName>
</protein>
<organism evidence="1 2">
    <name type="scientific">Liparis tanakae</name>
    <name type="common">Tanaka's snailfish</name>
    <dbReference type="NCBI Taxonomy" id="230148"/>
    <lineage>
        <taxon>Eukaryota</taxon>
        <taxon>Metazoa</taxon>
        <taxon>Chordata</taxon>
        <taxon>Craniata</taxon>
        <taxon>Vertebrata</taxon>
        <taxon>Euteleostomi</taxon>
        <taxon>Actinopterygii</taxon>
        <taxon>Neopterygii</taxon>
        <taxon>Teleostei</taxon>
        <taxon>Neoteleostei</taxon>
        <taxon>Acanthomorphata</taxon>
        <taxon>Eupercaria</taxon>
        <taxon>Perciformes</taxon>
        <taxon>Cottioidei</taxon>
        <taxon>Cottales</taxon>
        <taxon>Liparidae</taxon>
        <taxon>Liparis</taxon>
    </lineage>
</organism>
<proteinExistence type="predicted"/>
<keyword evidence="2" id="KW-1185">Reference proteome</keyword>
<sequence length="67" mass="7401">MLQCELCFLMTTFKEGQCVQTLSVRRSHLPENEGCYVSGLPVGGVKKVRQSHRREGGQHVGTVQGVI</sequence>
<gene>
    <name evidence="1" type="ORF">EYF80_023702</name>
</gene>
<dbReference type="EMBL" id="SRLO01000225">
    <property type="protein sequence ID" value="TNN66074.1"/>
    <property type="molecule type" value="Genomic_DNA"/>
</dbReference>
<dbReference type="Proteomes" id="UP000314294">
    <property type="component" value="Unassembled WGS sequence"/>
</dbReference>
<dbReference type="AlphaFoldDB" id="A0A4Z2HM99"/>
<accession>A0A4Z2HM99</accession>
<comment type="caution">
    <text evidence="1">The sequence shown here is derived from an EMBL/GenBank/DDBJ whole genome shotgun (WGS) entry which is preliminary data.</text>
</comment>
<evidence type="ECO:0000313" key="1">
    <source>
        <dbReference type="EMBL" id="TNN66074.1"/>
    </source>
</evidence>
<name>A0A4Z2HM99_9TELE</name>
<reference evidence="1 2" key="1">
    <citation type="submission" date="2019-03" db="EMBL/GenBank/DDBJ databases">
        <title>First draft genome of Liparis tanakae, snailfish: a comprehensive survey of snailfish specific genes.</title>
        <authorList>
            <person name="Kim W."/>
            <person name="Song I."/>
            <person name="Jeong J.-H."/>
            <person name="Kim D."/>
            <person name="Kim S."/>
            <person name="Ryu S."/>
            <person name="Song J.Y."/>
            <person name="Lee S.K."/>
        </authorList>
    </citation>
    <scope>NUCLEOTIDE SEQUENCE [LARGE SCALE GENOMIC DNA]</scope>
    <source>
        <tissue evidence="1">Muscle</tissue>
    </source>
</reference>